<dbReference type="Pfam" id="PF06824">
    <property type="entry name" value="Glyco_hydro_125"/>
    <property type="match status" value="1"/>
</dbReference>
<dbReference type="RefSeq" id="XP_033395824.1">
    <property type="nucleotide sequence ID" value="XM_033537104.1"/>
</dbReference>
<name>A0A6A6BCB9_9PEZI</name>
<accession>A0A6A6BCB9</accession>
<gene>
    <name evidence="2" type="ORF">K452DRAFT_230552</name>
</gene>
<dbReference type="PANTHER" id="PTHR31047:SF1">
    <property type="entry name" value="DUF1237 DOMAIN-CONTAINING PROTEIN"/>
    <property type="match status" value="1"/>
</dbReference>
<evidence type="ECO:0000256" key="1">
    <source>
        <dbReference type="SAM" id="SignalP"/>
    </source>
</evidence>
<dbReference type="GO" id="GO:0005975">
    <property type="term" value="P:carbohydrate metabolic process"/>
    <property type="evidence" value="ECO:0007669"/>
    <property type="project" value="InterPro"/>
</dbReference>
<dbReference type="InterPro" id="IPR012341">
    <property type="entry name" value="6hp_glycosidase-like_sf"/>
</dbReference>
<keyword evidence="2" id="KW-0378">Hydrolase</keyword>
<protein>
    <submittedName>
        <fullName evidence="2">Glycoside hydrolase family 125 protein</fullName>
    </submittedName>
</protein>
<feature type="signal peptide" evidence="1">
    <location>
        <begin position="1"/>
        <end position="17"/>
    </location>
</feature>
<dbReference type="GeneID" id="54294600"/>
<sequence length="506" mass="55237">MWFLALLLVQLVQLVLAQCPDYLDYSKERHAPYSTGPQQLPYQRPAPACRTFNSSDVEETIARLKSVIRDPDLARLFENAFPNTLDTAIKWHGSTEELTFIITGDINAMWLRDSANQLQSYRSLLRPSSQPDSLAALFRGAINLHARYLLTAPYCNSFQPPVESAIPPDTNSAAADDTVTPPYSNATVFECKYELDSLAAFLQLSADYHAATNDTAFFGQHAWARAVDALLAVVDAMTYSPTYAPDGRPISSPYTFSRRTTRATETLANNGLGNPVANGTGLVRSAFRPSDDATLFQLFVPANMMLAAALGPAATIAAGIGDADLAEALRARALALRNAIAQHAVVRAADGDGDVYAFEVDGFGSANLMDDANVPSLLSAPFLGFLPRDDPVYQRTRARLLSDRNPYFMRGPVISAVGGPHQGPGYAWPMASIMQILTSDDEEEIVRALGELLRSTGGLGLIHESVNSFDGNDWTRQWFSWANGLFGQMILDLETRKPEILAMSFQ</sequence>
<reference evidence="2" key="1">
    <citation type="journal article" date="2020" name="Stud. Mycol.">
        <title>101 Dothideomycetes genomes: a test case for predicting lifestyles and emergence of pathogens.</title>
        <authorList>
            <person name="Haridas S."/>
            <person name="Albert R."/>
            <person name="Binder M."/>
            <person name="Bloem J."/>
            <person name="Labutti K."/>
            <person name="Salamov A."/>
            <person name="Andreopoulos B."/>
            <person name="Baker S."/>
            <person name="Barry K."/>
            <person name="Bills G."/>
            <person name="Bluhm B."/>
            <person name="Cannon C."/>
            <person name="Castanera R."/>
            <person name="Culley D."/>
            <person name="Daum C."/>
            <person name="Ezra D."/>
            <person name="Gonzalez J."/>
            <person name="Henrissat B."/>
            <person name="Kuo A."/>
            <person name="Liang C."/>
            <person name="Lipzen A."/>
            <person name="Lutzoni F."/>
            <person name="Magnuson J."/>
            <person name="Mondo S."/>
            <person name="Nolan M."/>
            <person name="Ohm R."/>
            <person name="Pangilinan J."/>
            <person name="Park H.-J."/>
            <person name="Ramirez L."/>
            <person name="Alfaro M."/>
            <person name="Sun H."/>
            <person name="Tritt A."/>
            <person name="Yoshinaga Y."/>
            <person name="Zwiers L.-H."/>
            <person name="Turgeon B."/>
            <person name="Goodwin S."/>
            <person name="Spatafora J."/>
            <person name="Crous P."/>
            <person name="Grigoriev I."/>
        </authorList>
    </citation>
    <scope>NUCLEOTIDE SEQUENCE</scope>
    <source>
        <strain evidence="2">CBS 121167</strain>
    </source>
</reference>
<dbReference type="AlphaFoldDB" id="A0A6A6BCB9"/>
<keyword evidence="3" id="KW-1185">Reference proteome</keyword>
<dbReference type="EMBL" id="ML995490">
    <property type="protein sequence ID" value="KAF2140111.1"/>
    <property type="molecule type" value="Genomic_DNA"/>
</dbReference>
<dbReference type="PIRSF" id="PIRSF028846">
    <property type="entry name" value="UCP028846"/>
    <property type="match status" value="1"/>
</dbReference>
<dbReference type="GO" id="GO:0016787">
    <property type="term" value="F:hydrolase activity"/>
    <property type="evidence" value="ECO:0007669"/>
    <property type="project" value="UniProtKB-KW"/>
</dbReference>
<dbReference type="SMART" id="SM01149">
    <property type="entry name" value="DUF1237"/>
    <property type="match status" value="1"/>
</dbReference>
<dbReference type="OrthoDB" id="7771656at2759"/>
<dbReference type="SUPFAM" id="SSF48208">
    <property type="entry name" value="Six-hairpin glycosidases"/>
    <property type="match status" value="1"/>
</dbReference>
<dbReference type="PANTHER" id="PTHR31047">
    <property type="entry name" value="MEIOTICALLY UP-REGULATED GENE 157 PROTEIN"/>
    <property type="match status" value="1"/>
</dbReference>
<evidence type="ECO:0000313" key="3">
    <source>
        <dbReference type="Proteomes" id="UP000799438"/>
    </source>
</evidence>
<feature type="chain" id="PRO_5025656235" evidence="1">
    <location>
        <begin position="18"/>
        <end position="506"/>
    </location>
</feature>
<dbReference type="Gene3D" id="1.50.10.10">
    <property type="match status" value="1"/>
</dbReference>
<organism evidence="2 3">
    <name type="scientific">Aplosporella prunicola CBS 121167</name>
    <dbReference type="NCBI Taxonomy" id="1176127"/>
    <lineage>
        <taxon>Eukaryota</taxon>
        <taxon>Fungi</taxon>
        <taxon>Dikarya</taxon>
        <taxon>Ascomycota</taxon>
        <taxon>Pezizomycotina</taxon>
        <taxon>Dothideomycetes</taxon>
        <taxon>Dothideomycetes incertae sedis</taxon>
        <taxon>Botryosphaeriales</taxon>
        <taxon>Aplosporellaceae</taxon>
        <taxon>Aplosporella</taxon>
    </lineage>
</organism>
<proteinExistence type="predicted"/>
<dbReference type="InterPro" id="IPR008928">
    <property type="entry name" value="6-hairpin_glycosidase_sf"/>
</dbReference>
<dbReference type="InterPro" id="IPR008313">
    <property type="entry name" value="GH125"/>
</dbReference>
<dbReference type="Proteomes" id="UP000799438">
    <property type="component" value="Unassembled WGS sequence"/>
</dbReference>
<evidence type="ECO:0000313" key="2">
    <source>
        <dbReference type="EMBL" id="KAF2140111.1"/>
    </source>
</evidence>
<keyword evidence="1" id="KW-0732">Signal</keyword>